<dbReference type="SUPFAM" id="SSF51658">
    <property type="entry name" value="Xylose isomerase-like"/>
    <property type="match status" value="1"/>
</dbReference>
<protein>
    <submittedName>
        <fullName evidence="2">AP-endonuclease</fullName>
    </submittedName>
</protein>
<dbReference type="GO" id="GO:0006284">
    <property type="term" value="P:base-excision repair"/>
    <property type="evidence" value="ECO:0007669"/>
    <property type="project" value="TreeGrafter"/>
</dbReference>
<dbReference type="GO" id="GO:0008270">
    <property type="term" value="F:zinc ion binding"/>
    <property type="evidence" value="ECO:0007669"/>
    <property type="project" value="InterPro"/>
</dbReference>
<dbReference type="SMART" id="SM00518">
    <property type="entry name" value="AP2Ec"/>
    <property type="match status" value="1"/>
</dbReference>
<keyword evidence="2" id="KW-0540">Nuclease</keyword>
<dbReference type="InterPro" id="IPR001719">
    <property type="entry name" value="AP_endonuc_2"/>
</dbReference>
<sequence>MQSLVDHLLRKGVLLDVREVMPALPNKRYPAWFYSLAKQDSKILECYPQFILQACKNILSGEEANLDLLWLQFTDLPLPDKSRETLEKRLRLWLQSAFPDPTQVQMGDNWFFYGSWLVMFFFSTSPSKNWQEILISIFSLCAQLRKQGRTVQTFGVLFPLQEDGFWMNLDSWSEEEFLYVYDRELDWRTQDGEIRNIPFLAEYGNHLLKEVTLQPAFKRHNRASQIFISNPQGRSAINRAELEQIRDNLPSEPVFCHGKYIYNLCSNESWALDSLREELEACIFAGLKGCVIHCGKSKDKPYQQALSNMELNMKRALEVASKDCPLILETSARQGTEILSDVDDLADFYSLFPDKSKVKLCVDTCHVFAAGYDPLYFITTLEEKHPGSVALVHFNDSQEGRSSCKDRHASPGMGRIGYDRMKAVYSYCTYKRIPLVHE</sequence>
<dbReference type="PROSITE" id="PS51432">
    <property type="entry name" value="AP_NUCLEASE_F2_4"/>
    <property type="match status" value="1"/>
</dbReference>
<evidence type="ECO:0000313" key="2">
    <source>
        <dbReference type="EMBL" id="SPN79554.1"/>
    </source>
</evidence>
<proteinExistence type="predicted"/>
<evidence type="ECO:0000313" key="3">
    <source>
        <dbReference type="Proteomes" id="UP000273054"/>
    </source>
</evidence>
<evidence type="ECO:0000259" key="1">
    <source>
        <dbReference type="Pfam" id="PF01261"/>
    </source>
</evidence>
<name>A0A2R8FEV6_9VIRU</name>
<keyword evidence="2" id="KW-0378">Hydrolase</keyword>
<dbReference type="InterPro" id="IPR013022">
    <property type="entry name" value="Xyl_isomerase-like_TIM-brl"/>
</dbReference>
<dbReference type="GO" id="GO:0003906">
    <property type="term" value="F:DNA-(apurinic or apyrimidinic site) endonuclease activity"/>
    <property type="evidence" value="ECO:0007669"/>
    <property type="project" value="TreeGrafter"/>
</dbReference>
<dbReference type="Proteomes" id="UP000273054">
    <property type="component" value="Segment"/>
</dbReference>
<feature type="domain" description="Xylose isomerase-like TIM barrel" evidence="1">
    <location>
        <begin position="233"/>
        <end position="421"/>
    </location>
</feature>
<dbReference type="Pfam" id="PF01261">
    <property type="entry name" value="AP_endonuc_2"/>
    <property type="match status" value="1"/>
</dbReference>
<dbReference type="EMBL" id="LT994651">
    <property type="protein sequence ID" value="SPN79554.1"/>
    <property type="molecule type" value="Genomic_DNA"/>
</dbReference>
<reference evidence="2" key="1">
    <citation type="submission" date="2018-03" db="EMBL/GenBank/DDBJ databases">
        <authorList>
            <consortium name="Urmite Genomes"/>
        </authorList>
    </citation>
    <scope>NUCLEOTIDE SEQUENCE [LARGE SCALE GENOMIC DNA]</scope>
    <source>
        <strain evidence="2">IHUMI-27.7</strain>
    </source>
</reference>
<keyword evidence="3" id="KW-1185">Reference proteome</keyword>
<organism evidence="2">
    <name type="scientific">Brazilian cedratvirus IHUMI</name>
    <dbReference type="NCBI Taxonomy" id="2126980"/>
    <lineage>
        <taxon>Viruses</taxon>
        <taxon>Pithoviruses</taxon>
        <taxon>Orthocedratvirinae</taxon>
        <taxon>Alphacedratvirus</taxon>
        <taxon>Alphacedratvirus brasiliense</taxon>
    </lineage>
</organism>
<dbReference type="Gene3D" id="3.20.20.150">
    <property type="entry name" value="Divalent-metal-dependent TIM barrel enzymes"/>
    <property type="match status" value="1"/>
</dbReference>
<accession>A0A2R8FEV6</accession>
<dbReference type="GO" id="GO:0008081">
    <property type="term" value="F:phosphoric diester hydrolase activity"/>
    <property type="evidence" value="ECO:0007669"/>
    <property type="project" value="TreeGrafter"/>
</dbReference>
<keyword evidence="2" id="KW-0255">Endonuclease</keyword>
<dbReference type="PANTHER" id="PTHR21445:SF0">
    <property type="entry name" value="APURINIC-APYRIMIDINIC ENDONUCLEASE"/>
    <property type="match status" value="1"/>
</dbReference>
<dbReference type="GO" id="GO:0003677">
    <property type="term" value="F:DNA binding"/>
    <property type="evidence" value="ECO:0007669"/>
    <property type="project" value="InterPro"/>
</dbReference>
<dbReference type="PANTHER" id="PTHR21445">
    <property type="entry name" value="ENDONUCLEASE IV ENDODEOXYRIBONUCLEASE IV"/>
    <property type="match status" value="1"/>
</dbReference>
<gene>
    <name evidence="2" type="ORF">BRZCDTV_412</name>
</gene>
<dbReference type="InterPro" id="IPR036237">
    <property type="entry name" value="Xyl_isomerase-like_sf"/>
</dbReference>